<proteinExistence type="predicted"/>
<evidence type="ECO:0000256" key="2">
    <source>
        <dbReference type="SAM" id="Phobius"/>
    </source>
</evidence>
<name>A0A290ZH80_9PSEU</name>
<evidence type="ECO:0000313" key="3">
    <source>
        <dbReference type="EMBL" id="ATE58322.1"/>
    </source>
</evidence>
<organism evidence="3 4">
    <name type="scientific">Actinosynnema pretiosum</name>
    <dbReference type="NCBI Taxonomy" id="42197"/>
    <lineage>
        <taxon>Bacteria</taxon>
        <taxon>Bacillati</taxon>
        <taxon>Actinomycetota</taxon>
        <taxon>Actinomycetes</taxon>
        <taxon>Pseudonocardiales</taxon>
        <taxon>Pseudonocardiaceae</taxon>
        <taxon>Actinosynnema</taxon>
    </lineage>
</organism>
<dbReference type="KEGG" id="apre:CNX65_22690"/>
<feature type="region of interest" description="Disordered" evidence="1">
    <location>
        <begin position="153"/>
        <end position="187"/>
    </location>
</feature>
<dbReference type="Proteomes" id="UP000218505">
    <property type="component" value="Chromosome"/>
</dbReference>
<evidence type="ECO:0008006" key="5">
    <source>
        <dbReference type="Google" id="ProtNLM"/>
    </source>
</evidence>
<reference evidence="3" key="1">
    <citation type="submission" date="2017-09" db="EMBL/GenBank/DDBJ databases">
        <title>Complete Genome Sequence of ansamitocin-producing Bacterium Actinosynnema pretiosum X47.</title>
        <authorList>
            <person name="Cao G."/>
            <person name="Zong G."/>
            <person name="Zhong C."/>
            <person name="Fu J."/>
        </authorList>
    </citation>
    <scope>NUCLEOTIDE SEQUENCE [LARGE SCALE GENOMIC DNA]</scope>
    <source>
        <strain evidence="3">X47</strain>
    </source>
</reference>
<dbReference type="AlphaFoldDB" id="A0A290ZH80"/>
<accession>A0A290ZH80</accession>
<feature type="transmembrane region" description="Helical" evidence="2">
    <location>
        <begin position="240"/>
        <end position="262"/>
    </location>
</feature>
<dbReference type="Pfam" id="PF13576">
    <property type="entry name" value="Pentapeptide_3"/>
    <property type="match status" value="2"/>
</dbReference>
<feature type="transmembrane region" description="Helical" evidence="2">
    <location>
        <begin position="277"/>
        <end position="295"/>
    </location>
</feature>
<keyword evidence="2" id="KW-0472">Membrane</keyword>
<gene>
    <name evidence="3" type="ORF">CNX65_22690</name>
</gene>
<dbReference type="Gene3D" id="2.160.20.80">
    <property type="entry name" value="E3 ubiquitin-protein ligase SopA"/>
    <property type="match status" value="1"/>
</dbReference>
<feature type="region of interest" description="Disordered" evidence="1">
    <location>
        <begin position="471"/>
        <end position="504"/>
    </location>
</feature>
<keyword evidence="4" id="KW-1185">Reference proteome</keyword>
<sequence length="857" mass="93078">MAITHSHQTPRVADSRILIEAKPVPEDESPTTWAAFTPTGYPERGGRRCRHRWPANARPIRPWGTASSHRARSSSASVASAAHRRCTAWRSASPQKAGECRQVLPAHACGRVRVEQGGDHAHGLVRHPGDAGRGPVTGPVMAGGDLVAIPRSLLTVDGPPGRMTRTDAPGRGGCPGESDRTSSKGDQGVVRGLSGLVTAARRWAWDVLWDVAELVRVRVVARRRAADHRRARPGQRPRRWAAGLVGLLVGVALLAVSVRLAAGPVDWTPWRGQVREYGPVAVVGLLGLVAVAGGVRRLGPVRWDARDEQRVRPIRWWMMLLAVVVVVAAGWAAIVVLPSVLGVPTGATATTGVPGWPDEVGRGVGLAGLRVEVVRLGLAVATGAAGALLLAVTVRRQWLGERAQAHTEADARQRLIGEQYSKAAAQLGRDSDPMVRLGALESLEALAQANPDQRQRIVGLVCSLLRMPWEQDGQPASTPASKRVGTPVKPTTSQQRKQWREDEEERRVRLSAQRLLINHLVPHRSRWGRVRDQRFWPGIDFNLTGAHLVDFSAGGLEVVNAAFDDVTFTGTTSFDKAVFIGTASFGRTTFTDIAFFAETTFTEIAWFSGANFTDETLFGKATFTKGAWFRDANFAKTASFHGATFSNTAWFDKVTFADAVQFRGATFTNAVQFDGASFIKDAWFGDATFAGDAIFSNATFASIVVFLDATFSGTARFDGTVFAEPVRFDNAILNDDKGDVVRFLSMFIGGFDGRRVWVSRSGLPTSFRRPVVESETADDGVLQPQGKSTESVWPLGWTAYDLPEFVKRRGTGWRRLQVVPLVPVPVVLPDPPRSPGHLGQGVRGGAVRAARWWDVQR</sequence>
<keyword evidence="2" id="KW-0812">Transmembrane</keyword>
<keyword evidence="2" id="KW-1133">Transmembrane helix</keyword>
<dbReference type="EMBL" id="CP023445">
    <property type="protein sequence ID" value="ATE58322.1"/>
    <property type="molecule type" value="Genomic_DNA"/>
</dbReference>
<feature type="transmembrane region" description="Helical" evidence="2">
    <location>
        <begin position="316"/>
        <end position="337"/>
    </location>
</feature>
<dbReference type="InterPro" id="IPR001646">
    <property type="entry name" value="5peptide_repeat"/>
</dbReference>
<protein>
    <recommendedName>
        <fullName evidence="5">Pentapeptide repeat-containing protein</fullName>
    </recommendedName>
</protein>
<evidence type="ECO:0000256" key="1">
    <source>
        <dbReference type="SAM" id="MobiDB-lite"/>
    </source>
</evidence>
<evidence type="ECO:0000313" key="4">
    <source>
        <dbReference type="Proteomes" id="UP000218505"/>
    </source>
</evidence>